<reference evidence="1 2" key="1">
    <citation type="journal article" date="2020" name="ISME J.">
        <title>Uncovering the hidden diversity of litter-decomposition mechanisms in mushroom-forming fungi.</title>
        <authorList>
            <person name="Floudas D."/>
            <person name="Bentzer J."/>
            <person name="Ahren D."/>
            <person name="Johansson T."/>
            <person name="Persson P."/>
            <person name="Tunlid A."/>
        </authorList>
    </citation>
    <scope>NUCLEOTIDE SEQUENCE [LARGE SCALE GENOMIC DNA]</scope>
    <source>
        <strain evidence="1 2">CBS 101986</strain>
    </source>
</reference>
<evidence type="ECO:0000313" key="2">
    <source>
        <dbReference type="Proteomes" id="UP000567179"/>
    </source>
</evidence>
<accession>A0A8H5ERV8</accession>
<gene>
    <name evidence="1" type="ORF">D9619_010333</name>
</gene>
<organism evidence="1 2">
    <name type="scientific">Psilocybe cf. subviscida</name>
    <dbReference type="NCBI Taxonomy" id="2480587"/>
    <lineage>
        <taxon>Eukaryota</taxon>
        <taxon>Fungi</taxon>
        <taxon>Dikarya</taxon>
        <taxon>Basidiomycota</taxon>
        <taxon>Agaricomycotina</taxon>
        <taxon>Agaricomycetes</taxon>
        <taxon>Agaricomycetidae</taxon>
        <taxon>Agaricales</taxon>
        <taxon>Agaricineae</taxon>
        <taxon>Strophariaceae</taxon>
        <taxon>Psilocybe</taxon>
    </lineage>
</organism>
<sequence>MSFSLSKNQPPEVDPWAAENMRFDRLLAIGKPIQRKTAEEYGPALDSYLDFAIKHHMLIEPNPDLLSFYVVYMNHYIGPALTDKYLTEAVDQLQPYFPDVRKTRRHQVVSRTLVGCFRRDLEAAARPQDDEDVSEEGGE</sequence>
<dbReference type="AlphaFoldDB" id="A0A8H5ERV8"/>
<name>A0A8H5ERV8_9AGAR</name>
<dbReference type="EMBL" id="JAACJJ010000058">
    <property type="protein sequence ID" value="KAF5310079.1"/>
    <property type="molecule type" value="Genomic_DNA"/>
</dbReference>
<comment type="caution">
    <text evidence="1">The sequence shown here is derived from an EMBL/GenBank/DDBJ whole genome shotgun (WGS) entry which is preliminary data.</text>
</comment>
<proteinExistence type="predicted"/>
<dbReference type="Proteomes" id="UP000567179">
    <property type="component" value="Unassembled WGS sequence"/>
</dbReference>
<dbReference type="OrthoDB" id="5598396at2759"/>
<protein>
    <submittedName>
        <fullName evidence="1">Uncharacterized protein</fullName>
    </submittedName>
</protein>
<evidence type="ECO:0000313" key="1">
    <source>
        <dbReference type="EMBL" id="KAF5310079.1"/>
    </source>
</evidence>
<keyword evidence="2" id="KW-1185">Reference proteome</keyword>